<dbReference type="InterPro" id="IPR003740">
    <property type="entry name" value="YitT"/>
</dbReference>
<organism evidence="9 10">
    <name type="scientific">Facklamia lactis</name>
    <dbReference type="NCBI Taxonomy" id="2749967"/>
    <lineage>
        <taxon>Bacteria</taxon>
        <taxon>Bacillati</taxon>
        <taxon>Bacillota</taxon>
        <taxon>Bacilli</taxon>
        <taxon>Lactobacillales</taxon>
        <taxon>Aerococcaceae</taxon>
        <taxon>Facklamia</taxon>
    </lineage>
</organism>
<proteinExistence type="predicted"/>
<dbReference type="EMBL" id="JACBXQ010000001">
    <property type="protein sequence ID" value="MBG9985277.1"/>
    <property type="molecule type" value="Genomic_DNA"/>
</dbReference>
<feature type="region of interest" description="Disordered" evidence="6">
    <location>
        <begin position="301"/>
        <end position="337"/>
    </location>
</feature>
<dbReference type="CDD" id="cd16380">
    <property type="entry name" value="YitT_C"/>
    <property type="match status" value="1"/>
</dbReference>
<keyword evidence="4 7" id="KW-1133">Transmembrane helix</keyword>
<dbReference type="InterPro" id="IPR015867">
    <property type="entry name" value="N-reg_PII/ATP_PRibTrfase_C"/>
</dbReference>
<feature type="domain" description="DUF2179" evidence="8">
    <location>
        <begin position="232"/>
        <end position="286"/>
    </location>
</feature>
<evidence type="ECO:0000313" key="10">
    <source>
        <dbReference type="Proteomes" id="UP000721415"/>
    </source>
</evidence>
<reference evidence="9 10" key="1">
    <citation type="submission" date="2020-07" db="EMBL/GenBank/DDBJ databases">
        <title>Facklamia lactis sp. nov., isolated from raw milk.</title>
        <authorList>
            <person name="Doll E.V."/>
            <person name="Huptas C."/>
            <person name="Staib L."/>
            <person name="Wenning M."/>
            <person name="Scherer S."/>
        </authorList>
    </citation>
    <scope>NUCLEOTIDE SEQUENCE [LARGE SCALE GENOMIC DNA]</scope>
    <source>
        <strain evidence="9 10">DSM 111018</strain>
    </source>
</reference>
<evidence type="ECO:0000256" key="1">
    <source>
        <dbReference type="ARBA" id="ARBA00004651"/>
    </source>
</evidence>
<dbReference type="RefSeq" id="WP_197113193.1">
    <property type="nucleotide sequence ID" value="NZ_JACBXQ010000001.1"/>
</dbReference>
<sequence>MFIDYIQKRPVLNFAFQIFIAVVAALSTAVGLNLFLVPGDIFSSGTTGIAQIINYFADQIPVIGPLLTIGNLFLILNIPIIILSWVKLGKHFTVMTLLVVVLSMIATNMIPVIQVSANPLLNAIMGGAIAGVASGITIKYGMSCGGLDIISLVLSRITGSNVGSLGFAINLLIILASGLLFDWEYALYTLISIYVLSKTIDGIHTSEHRLTAFIVTNQTDDVVNAIYKSIVRGVTILQGQGGYSRDKRDVLMVVINRYEMFSLQNAVKQADDNAFVNIIHSTKVVGHFFTRDQQKAMKWQVKKVEKEQQQDSDDSEGLLSSNLDFDQLYEQVPDMED</sequence>
<keyword evidence="5 7" id="KW-0472">Membrane</keyword>
<dbReference type="PANTHER" id="PTHR33545:SF5">
    <property type="entry name" value="UPF0750 MEMBRANE PROTEIN YITT"/>
    <property type="match status" value="1"/>
</dbReference>
<dbReference type="PIRSF" id="PIRSF006483">
    <property type="entry name" value="Membrane_protein_YitT"/>
    <property type="match status" value="1"/>
</dbReference>
<evidence type="ECO:0000313" key="9">
    <source>
        <dbReference type="EMBL" id="MBG9985277.1"/>
    </source>
</evidence>
<evidence type="ECO:0000256" key="3">
    <source>
        <dbReference type="ARBA" id="ARBA00022692"/>
    </source>
</evidence>
<feature type="transmembrane region" description="Helical" evidence="7">
    <location>
        <begin position="64"/>
        <end position="86"/>
    </location>
</feature>
<dbReference type="Pfam" id="PF10035">
    <property type="entry name" value="DUF2179"/>
    <property type="match status" value="1"/>
</dbReference>
<feature type="transmembrane region" description="Helical" evidence="7">
    <location>
        <begin position="120"/>
        <end position="142"/>
    </location>
</feature>
<protein>
    <submittedName>
        <fullName evidence="9">YitT family protein</fullName>
    </submittedName>
</protein>
<keyword evidence="3 7" id="KW-0812">Transmembrane</keyword>
<feature type="transmembrane region" description="Helical" evidence="7">
    <location>
        <begin position="12"/>
        <end position="35"/>
    </location>
</feature>
<comment type="caution">
    <text evidence="9">The sequence shown here is derived from an EMBL/GenBank/DDBJ whole genome shotgun (WGS) entry which is preliminary data.</text>
</comment>
<dbReference type="PANTHER" id="PTHR33545">
    <property type="entry name" value="UPF0750 MEMBRANE PROTEIN YITT-RELATED"/>
    <property type="match status" value="1"/>
</dbReference>
<dbReference type="InterPro" id="IPR051461">
    <property type="entry name" value="UPF0750_membrane"/>
</dbReference>
<evidence type="ECO:0000256" key="6">
    <source>
        <dbReference type="SAM" id="MobiDB-lite"/>
    </source>
</evidence>
<evidence type="ECO:0000256" key="2">
    <source>
        <dbReference type="ARBA" id="ARBA00022475"/>
    </source>
</evidence>
<dbReference type="Proteomes" id="UP000721415">
    <property type="component" value="Unassembled WGS sequence"/>
</dbReference>
<name>A0ABS0LMU2_9LACT</name>
<feature type="transmembrane region" description="Helical" evidence="7">
    <location>
        <begin position="162"/>
        <end position="181"/>
    </location>
</feature>
<keyword evidence="10" id="KW-1185">Reference proteome</keyword>
<dbReference type="Gene3D" id="3.30.70.120">
    <property type="match status" value="1"/>
</dbReference>
<comment type="subcellular location">
    <subcellularLocation>
        <location evidence="1">Cell membrane</location>
        <topology evidence="1">Multi-pass membrane protein</topology>
    </subcellularLocation>
</comment>
<evidence type="ECO:0000259" key="8">
    <source>
        <dbReference type="Pfam" id="PF10035"/>
    </source>
</evidence>
<dbReference type="Pfam" id="PF02588">
    <property type="entry name" value="YitT_membrane"/>
    <property type="match status" value="1"/>
</dbReference>
<evidence type="ECO:0000256" key="5">
    <source>
        <dbReference type="ARBA" id="ARBA00023136"/>
    </source>
</evidence>
<evidence type="ECO:0000256" key="7">
    <source>
        <dbReference type="SAM" id="Phobius"/>
    </source>
</evidence>
<accession>A0ABS0LMU2</accession>
<feature type="transmembrane region" description="Helical" evidence="7">
    <location>
        <begin position="92"/>
        <end position="113"/>
    </location>
</feature>
<evidence type="ECO:0000256" key="4">
    <source>
        <dbReference type="ARBA" id="ARBA00022989"/>
    </source>
</evidence>
<gene>
    <name evidence="9" type="ORF">HZY91_00045</name>
</gene>
<dbReference type="InterPro" id="IPR019264">
    <property type="entry name" value="DUF2179"/>
</dbReference>
<keyword evidence="2" id="KW-1003">Cell membrane</keyword>